<evidence type="ECO:0000313" key="2">
    <source>
        <dbReference type="Proteomes" id="UP000823749"/>
    </source>
</evidence>
<dbReference type="EMBL" id="JACTNZ010000013">
    <property type="protein sequence ID" value="KAG5514272.1"/>
    <property type="molecule type" value="Genomic_DNA"/>
</dbReference>
<keyword evidence="2" id="KW-1185">Reference proteome</keyword>
<evidence type="ECO:0000313" key="1">
    <source>
        <dbReference type="EMBL" id="KAG5514272.1"/>
    </source>
</evidence>
<dbReference type="AlphaFoldDB" id="A0AAV6HP02"/>
<comment type="caution">
    <text evidence="1">The sequence shown here is derived from an EMBL/GenBank/DDBJ whole genome shotgun (WGS) entry which is preliminary data.</text>
</comment>
<dbReference type="Proteomes" id="UP000823749">
    <property type="component" value="Chromosome 13"/>
</dbReference>
<protein>
    <submittedName>
        <fullName evidence="1">Uncharacterized protein</fullName>
    </submittedName>
</protein>
<gene>
    <name evidence="1" type="ORF">RHGRI_035618</name>
</gene>
<name>A0AAV6HP02_9ERIC</name>
<accession>A0AAV6HP02</accession>
<proteinExistence type="predicted"/>
<reference evidence="1 2" key="1">
    <citation type="submission" date="2020-08" db="EMBL/GenBank/DDBJ databases">
        <title>Plant Genome Project.</title>
        <authorList>
            <person name="Zhang R.-G."/>
        </authorList>
    </citation>
    <scope>NUCLEOTIDE SEQUENCE [LARGE SCALE GENOMIC DNA]</scope>
    <source>
        <strain evidence="1">WSP0</strain>
        <tissue evidence="1">Leaf</tissue>
    </source>
</reference>
<sequence length="279" mass="30912">MSKPKAEWVRKEPVVAPDVCSLPMEETLGPQGPSEMRETVVISEKSKSKQGEVCQTGIEAVHYSTPVKLASKILSQSPIMRSDNSFSALALFEDKAGEVEIDKTGAVLTKEEILSLETVPTVEPDIVVFSATKRGRGKNKGGLNNPLKQKEVYSMIKLHKLGMVGVIEAKIRPENIDSTVKRCFPAHWLSVHNASLGSVARIVLGWDPQLLTVDVVHSSSQLLVAKVLTGDYRCFYVSVVYGHNSLVTPRELWMEMRFLYASIGDVPWIQLELLKRRIG</sequence>
<organism evidence="1 2">
    <name type="scientific">Rhododendron griersonianum</name>
    <dbReference type="NCBI Taxonomy" id="479676"/>
    <lineage>
        <taxon>Eukaryota</taxon>
        <taxon>Viridiplantae</taxon>
        <taxon>Streptophyta</taxon>
        <taxon>Embryophyta</taxon>
        <taxon>Tracheophyta</taxon>
        <taxon>Spermatophyta</taxon>
        <taxon>Magnoliopsida</taxon>
        <taxon>eudicotyledons</taxon>
        <taxon>Gunneridae</taxon>
        <taxon>Pentapetalae</taxon>
        <taxon>asterids</taxon>
        <taxon>Ericales</taxon>
        <taxon>Ericaceae</taxon>
        <taxon>Ericoideae</taxon>
        <taxon>Rhodoreae</taxon>
        <taxon>Rhododendron</taxon>
    </lineage>
</organism>